<feature type="domain" description="Serine/threonine specific protein phosphatases" evidence="6">
    <location>
        <begin position="115"/>
        <end position="120"/>
    </location>
</feature>
<name>A0A023B3L5_GRENI</name>
<comment type="similarity">
    <text evidence="4">Belongs to the PPP phosphatase family.</text>
</comment>
<gene>
    <name evidence="7" type="ORF">GNI_110490</name>
</gene>
<dbReference type="InterPro" id="IPR029052">
    <property type="entry name" value="Metallo-depent_PP-like"/>
</dbReference>
<evidence type="ECO:0000313" key="8">
    <source>
        <dbReference type="Proteomes" id="UP000019763"/>
    </source>
</evidence>
<dbReference type="EC" id="3.1.3.16" evidence="4"/>
<keyword evidence="1" id="KW-0479">Metal-binding</keyword>
<dbReference type="InterPro" id="IPR004843">
    <property type="entry name" value="Calcineurin-like_PHP"/>
</dbReference>
<organism evidence="7 8">
    <name type="scientific">Gregarina niphandrodes</name>
    <name type="common">Septate eugregarine</name>
    <dbReference type="NCBI Taxonomy" id="110365"/>
    <lineage>
        <taxon>Eukaryota</taxon>
        <taxon>Sar</taxon>
        <taxon>Alveolata</taxon>
        <taxon>Apicomplexa</taxon>
        <taxon>Conoidasida</taxon>
        <taxon>Gregarinasina</taxon>
        <taxon>Eugregarinorida</taxon>
        <taxon>Gregarinidae</taxon>
        <taxon>Gregarina</taxon>
    </lineage>
</organism>
<dbReference type="OMA" id="FREFPHE"/>
<dbReference type="PROSITE" id="PS00125">
    <property type="entry name" value="SER_THR_PHOSPHATASE"/>
    <property type="match status" value="1"/>
</dbReference>
<sequence>MGQVRAMRSIDEMLEGLKTRGELLTEKEIRGVIARAKEIFLEECNVVHLSSPVTVAGDIHGQFYDLLTLFEIGGELPQTSYIFLGDYVDRGGNSVETLLYLVLLKLKWPSRITLLRGNHESRQITQVYGFYRECLRKYGTPTVWRLCTELFDYLVVGALVDQRVLCIHGGLSPEVKLLDDLAGIQRLGEIPDVGAFGDIVWSDPSSLVEAWAVNPRGAGYLFGERVANEFCHLNDLDLIARAHQLAMDGYLYQFDSVVTVWSAPNYCYRCGNVGAIMRLTKHDPSFAIFTQRPQTQPPPEPTQPPTYFL</sequence>
<dbReference type="InterPro" id="IPR006186">
    <property type="entry name" value="Ser/Thr-sp_prot-phosphatase"/>
</dbReference>
<dbReference type="GeneID" id="22913899"/>
<dbReference type="VEuPathDB" id="CryptoDB:GNI_110490"/>
<keyword evidence="2 4" id="KW-0378">Hydrolase</keyword>
<comment type="caution">
    <text evidence="7">The sequence shown here is derived from an EMBL/GenBank/DDBJ whole genome shotgun (WGS) entry which is preliminary data.</text>
</comment>
<comment type="catalytic activity">
    <reaction evidence="4">
        <text>O-phospho-L-threonyl-[protein] + H2O = L-threonyl-[protein] + phosphate</text>
        <dbReference type="Rhea" id="RHEA:47004"/>
        <dbReference type="Rhea" id="RHEA-COMP:11060"/>
        <dbReference type="Rhea" id="RHEA-COMP:11605"/>
        <dbReference type="ChEBI" id="CHEBI:15377"/>
        <dbReference type="ChEBI" id="CHEBI:30013"/>
        <dbReference type="ChEBI" id="CHEBI:43474"/>
        <dbReference type="ChEBI" id="CHEBI:61977"/>
        <dbReference type="EC" id="3.1.3.16"/>
    </reaction>
</comment>
<evidence type="ECO:0000256" key="1">
    <source>
        <dbReference type="ARBA" id="ARBA00022723"/>
    </source>
</evidence>
<feature type="region of interest" description="Disordered" evidence="5">
    <location>
        <begin position="290"/>
        <end position="309"/>
    </location>
</feature>
<dbReference type="GO" id="GO:0004722">
    <property type="term" value="F:protein serine/threonine phosphatase activity"/>
    <property type="evidence" value="ECO:0007669"/>
    <property type="project" value="UniProtKB-EC"/>
</dbReference>
<evidence type="ECO:0000256" key="5">
    <source>
        <dbReference type="SAM" id="MobiDB-lite"/>
    </source>
</evidence>
<dbReference type="Pfam" id="PF00149">
    <property type="entry name" value="Metallophos"/>
    <property type="match status" value="1"/>
</dbReference>
<proteinExistence type="inferred from homology"/>
<dbReference type="OrthoDB" id="1930084at2759"/>
<dbReference type="Gene3D" id="3.60.21.10">
    <property type="match status" value="1"/>
</dbReference>
<evidence type="ECO:0000256" key="2">
    <source>
        <dbReference type="ARBA" id="ARBA00022801"/>
    </source>
</evidence>
<accession>A0A023B3L5</accession>
<keyword evidence="3" id="KW-0464">Manganese</keyword>
<dbReference type="EMBL" id="AFNH02000826">
    <property type="protein sequence ID" value="EZG55614.1"/>
    <property type="molecule type" value="Genomic_DNA"/>
</dbReference>
<evidence type="ECO:0000313" key="7">
    <source>
        <dbReference type="EMBL" id="EZG55614.1"/>
    </source>
</evidence>
<dbReference type="Proteomes" id="UP000019763">
    <property type="component" value="Unassembled WGS sequence"/>
</dbReference>
<feature type="compositionally biased region" description="Pro residues" evidence="5">
    <location>
        <begin position="295"/>
        <end position="309"/>
    </location>
</feature>
<protein>
    <recommendedName>
        <fullName evidence="4">Serine/threonine-protein phosphatase</fullName>
        <ecNumber evidence="4">3.1.3.16</ecNumber>
    </recommendedName>
</protein>
<dbReference type="SUPFAM" id="SSF56300">
    <property type="entry name" value="Metallo-dependent phosphatases"/>
    <property type="match status" value="1"/>
</dbReference>
<dbReference type="GO" id="GO:0046872">
    <property type="term" value="F:metal ion binding"/>
    <property type="evidence" value="ECO:0007669"/>
    <property type="project" value="UniProtKB-KW"/>
</dbReference>
<dbReference type="eggNOG" id="KOG0372">
    <property type="taxonomic scope" value="Eukaryota"/>
</dbReference>
<dbReference type="AlphaFoldDB" id="A0A023B3L5"/>
<dbReference type="RefSeq" id="XP_011131479.1">
    <property type="nucleotide sequence ID" value="XM_011133177.1"/>
</dbReference>
<dbReference type="PRINTS" id="PR00114">
    <property type="entry name" value="STPHPHTASE"/>
</dbReference>
<reference evidence="7" key="1">
    <citation type="submission" date="2013-12" db="EMBL/GenBank/DDBJ databases">
        <authorList>
            <person name="Omoto C.K."/>
            <person name="Sibley D."/>
            <person name="Venepally P."/>
            <person name="Hadjithomas M."/>
            <person name="Karamycheva S."/>
            <person name="Brunk B."/>
            <person name="Roos D."/>
            <person name="Caler E."/>
            <person name="Lorenzi H."/>
        </authorList>
    </citation>
    <scope>NUCLEOTIDE SEQUENCE</scope>
</reference>
<dbReference type="PANTHER" id="PTHR45619">
    <property type="entry name" value="SERINE/THREONINE-PROTEIN PHOSPHATASE PP2A-RELATED"/>
    <property type="match status" value="1"/>
</dbReference>
<dbReference type="InterPro" id="IPR047129">
    <property type="entry name" value="PPA2-like"/>
</dbReference>
<keyword evidence="8" id="KW-1185">Reference proteome</keyword>
<dbReference type="SMART" id="SM00156">
    <property type="entry name" value="PP2Ac"/>
    <property type="match status" value="1"/>
</dbReference>
<evidence type="ECO:0000256" key="4">
    <source>
        <dbReference type="RuleBase" id="RU004273"/>
    </source>
</evidence>
<evidence type="ECO:0000259" key="6">
    <source>
        <dbReference type="PROSITE" id="PS00125"/>
    </source>
</evidence>
<evidence type="ECO:0000256" key="3">
    <source>
        <dbReference type="ARBA" id="ARBA00023211"/>
    </source>
</evidence>